<name>A0AAW0CF21_9AGAR</name>
<dbReference type="Proteomes" id="UP001383192">
    <property type="component" value="Unassembled WGS sequence"/>
</dbReference>
<evidence type="ECO:0000259" key="1">
    <source>
        <dbReference type="Pfam" id="PF01408"/>
    </source>
</evidence>
<dbReference type="Gene3D" id="3.30.360.10">
    <property type="entry name" value="Dihydrodipicolinate Reductase, domain 2"/>
    <property type="match status" value="1"/>
</dbReference>
<evidence type="ECO:0000259" key="2">
    <source>
        <dbReference type="Pfam" id="PF22685"/>
    </source>
</evidence>
<dbReference type="Pfam" id="PF22685">
    <property type="entry name" value="Gal80p_C-like"/>
    <property type="match status" value="1"/>
</dbReference>
<organism evidence="3 4">
    <name type="scientific">Paramarasmius palmivorus</name>
    <dbReference type="NCBI Taxonomy" id="297713"/>
    <lineage>
        <taxon>Eukaryota</taxon>
        <taxon>Fungi</taxon>
        <taxon>Dikarya</taxon>
        <taxon>Basidiomycota</taxon>
        <taxon>Agaricomycotina</taxon>
        <taxon>Agaricomycetes</taxon>
        <taxon>Agaricomycetidae</taxon>
        <taxon>Agaricales</taxon>
        <taxon>Marasmiineae</taxon>
        <taxon>Marasmiaceae</taxon>
        <taxon>Paramarasmius</taxon>
    </lineage>
</organism>
<dbReference type="InterPro" id="IPR036291">
    <property type="entry name" value="NAD(P)-bd_dom_sf"/>
</dbReference>
<feature type="domain" description="Gal80p-like C-terminal" evidence="2">
    <location>
        <begin position="150"/>
        <end position="302"/>
    </location>
</feature>
<sequence length="374" mass="40148">MSSKPIRIGFVGLSTQGWASDTLAPPLFQEPVSSQYTLVAVSTTNPKSAATTAQKYTEMKRAAGAGDDDVKAYHGSASQIASDRDADMIAVVVNSISQKDAALSVIEAGKNLFIEWPVGKNLSETQELADAVKRSGTRCLVGLQMRFGGYVRKIKEIIDSGKIGKVLSTTFIDSYPADFPVWGPRVLSSRVYTLSSANGATLFDAAGGHTIDTLRHLFGAVDLASITTGLFINQYPIVQVIDPITPQATGETVEQDTPHQIAFSGLFIEGIAFNVHIRAALPAGASRLWWVVDGDKGSLRVEDDMPLLMTSNPKLFLNGERVDIEEEAPWKKVSRAYESFAAGGKSHATLEDALATKEIMEAIKENAVPTTVAV</sequence>
<dbReference type="InterPro" id="IPR055080">
    <property type="entry name" value="Gal80p-like_C"/>
</dbReference>
<dbReference type="Pfam" id="PF01408">
    <property type="entry name" value="GFO_IDH_MocA"/>
    <property type="match status" value="1"/>
</dbReference>
<evidence type="ECO:0000313" key="3">
    <source>
        <dbReference type="EMBL" id="KAK7037575.1"/>
    </source>
</evidence>
<gene>
    <name evidence="3" type="primary">GAL80_1</name>
    <name evidence="3" type="ORF">VNI00_011067</name>
</gene>
<dbReference type="InterPro" id="IPR000683">
    <property type="entry name" value="Gfo/Idh/MocA-like_OxRdtase_N"/>
</dbReference>
<protein>
    <submittedName>
        <fullName evidence="3">Transcription regulator gal80</fullName>
    </submittedName>
</protein>
<dbReference type="Gene3D" id="3.40.50.720">
    <property type="entry name" value="NAD(P)-binding Rossmann-like Domain"/>
    <property type="match status" value="1"/>
</dbReference>
<dbReference type="InterPro" id="IPR051317">
    <property type="entry name" value="Gfo/Idh/MocA_oxidoreduct"/>
</dbReference>
<reference evidence="3 4" key="1">
    <citation type="submission" date="2024-01" db="EMBL/GenBank/DDBJ databases">
        <title>A draft genome for a cacao thread blight-causing isolate of Paramarasmius palmivorus.</title>
        <authorList>
            <person name="Baruah I.K."/>
            <person name="Bukari Y."/>
            <person name="Amoako-Attah I."/>
            <person name="Meinhardt L.W."/>
            <person name="Bailey B.A."/>
            <person name="Cohen S.P."/>
        </authorList>
    </citation>
    <scope>NUCLEOTIDE SEQUENCE [LARGE SCALE GENOMIC DNA]</scope>
    <source>
        <strain evidence="3 4">GH-12</strain>
    </source>
</reference>
<dbReference type="SUPFAM" id="SSF55347">
    <property type="entry name" value="Glyceraldehyde-3-phosphate dehydrogenase-like, C-terminal domain"/>
    <property type="match status" value="1"/>
</dbReference>
<dbReference type="PANTHER" id="PTHR43708:SF1">
    <property type="entry name" value="GALACTOSE_LACTOSE METABOLISM REGULATORY PROTEIN GAL80"/>
    <property type="match status" value="1"/>
</dbReference>
<dbReference type="AlphaFoldDB" id="A0AAW0CF21"/>
<feature type="domain" description="Gfo/Idh/MocA-like oxidoreductase N-terminal" evidence="1">
    <location>
        <begin position="6"/>
        <end position="142"/>
    </location>
</feature>
<dbReference type="SUPFAM" id="SSF51735">
    <property type="entry name" value="NAD(P)-binding Rossmann-fold domains"/>
    <property type="match status" value="1"/>
</dbReference>
<dbReference type="EMBL" id="JAYKXP010000046">
    <property type="protein sequence ID" value="KAK7037575.1"/>
    <property type="molecule type" value="Genomic_DNA"/>
</dbReference>
<dbReference type="PANTHER" id="PTHR43708">
    <property type="entry name" value="CONSERVED EXPRESSED OXIDOREDUCTASE (EUROFUNG)"/>
    <property type="match status" value="1"/>
</dbReference>
<accession>A0AAW0CF21</accession>
<evidence type="ECO:0000313" key="4">
    <source>
        <dbReference type="Proteomes" id="UP001383192"/>
    </source>
</evidence>
<proteinExistence type="predicted"/>
<dbReference type="GO" id="GO:0000166">
    <property type="term" value="F:nucleotide binding"/>
    <property type="evidence" value="ECO:0007669"/>
    <property type="project" value="InterPro"/>
</dbReference>
<comment type="caution">
    <text evidence="3">The sequence shown here is derived from an EMBL/GenBank/DDBJ whole genome shotgun (WGS) entry which is preliminary data.</text>
</comment>
<keyword evidence="4" id="KW-1185">Reference proteome</keyword>